<dbReference type="PANTHER" id="PTHR24320">
    <property type="entry name" value="RETINOL DEHYDROGENASE"/>
    <property type="match status" value="1"/>
</dbReference>
<dbReference type="PANTHER" id="PTHR24320:SF148">
    <property type="entry name" value="NAD(P)-BINDING ROSSMANN-FOLD SUPERFAMILY PROTEIN"/>
    <property type="match status" value="1"/>
</dbReference>
<dbReference type="InterPro" id="IPR036291">
    <property type="entry name" value="NAD(P)-bd_dom_sf"/>
</dbReference>
<dbReference type="AlphaFoldDB" id="F4H3I7"/>
<dbReference type="GO" id="GO:0016491">
    <property type="term" value="F:oxidoreductase activity"/>
    <property type="evidence" value="ECO:0007669"/>
    <property type="project" value="UniProtKB-KW"/>
</dbReference>
<dbReference type="PRINTS" id="PR00081">
    <property type="entry name" value="GDHRDH"/>
</dbReference>
<keyword evidence="4" id="KW-1185">Reference proteome</keyword>
<sequence length="311" mass="32604">MSAAWSTRHVDRLVPDLSGRVAVVTGANGGLGRATARVLGAHGAHVVLAARDVSRADAARDAILAEHPGASLATVRLDLASLASVRDAAAGILADHPRVDLLVNNAGVMATPFRTTEDGFELQLGVNHLGHWALTALLVPALLRAPAARVVSVTSTAHHGGAVLDPDDLLWADHYDPWRAYYRSKLANFHFALGLQRAFAAAGAPAASLLAHPGLARTGLQETTVANGGGGRSAGFWLAMVHRFGMSAEGGAVPQLRAATDPHARGGELYAPRWVNVGPAVRRPVLRRDVDAGVRTLWRVSEDLTGLPMPV</sequence>
<dbReference type="KEGG" id="cfi:Celf_2405"/>
<dbReference type="Gene3D" id="3.40.50.720">
    <property type="entry name" value="NAD(P)-binding Rossmann-like Domain"/>
    <property type="match status" value="1"/>
</dbReference>
<organism evidence="3 4">
    <name type="scientific">Cellulomonas fimi (strain ATCC 484 / DSM 20113 / JCM 1341 / CCUG 24087 / LMG 16345 / NBRC 15513 / NCIMB 8980 / NCTC 7547 / NRS-133)</name>
    <dbReference type="NCBI Taxonomy" id="590998"/>
    <lineage>
        <taxon>Bacteria</taxon>
        <taxon>Bacillati</taxon>
        <taxon>Actinomycetota</taxon>
        <taxon>Actinomycetes</taxon>
        <taxon>Micrococcales</taxon>
        <taxon>Cellulomonadaceae</taxon>
        <taxon>Cellulomonas</taxon>
    </lineage>
</organism>
<comment type="similarity">
    <text evidence="1">Belongs to the short-chain dehydrogenases/reductases (SDR) family.</text>
</comment>
<dbReference type="InterPro" id="IPR002347">
    <property type="entry name" value="SDR_fam"/>
</dbReference>
<keyword evidence="2" id="KW-0560">Oxidoreductase</keyword>
<accession>F4H3I7</accession>
<gene>
    <name evidence="3" type="ordered locus">Celf_2405</name>
</gene>
<dbReference type="eggNOG" id="COG1028">
    <property type="taxonomic scope" value="Bacteria"/>
</dbReference>
<evidence type="ECO:0000313" key="4">
    <source>
        <dbReference type="Proteomes" id="UP000008460"/>
    </source>
</evidence>
<dbReference type="EMBL" id="CP002666">
    <property type="protein sequence ID" value="AEE46532.1"/>
    <property type="molecule type" value="Genomic_DNA"/>
</dbReference>
<dbReference type="NCBIfam" id="NF004846">
    <property type="entry name" value="PRK06197.1"/>
    <property type="match status" value="1"/>
</dbReference>
<dbReference type="Proteomes" id="UP000008460">
    <property type="component" value="Chromosome"/>
</dbReference>
<dbReference type="Pfam" id="PF00106">
    <property type="entry name" value="adh_short"/>
    <property type="match status" value="1"/>
</dbReference>
<protein>
    <submittedName>
        <fullName evidence="3">Short-chain dehydrogenase/reductase SDR</fullName>
    </submittedName>
</protein>
<name>F4H3I7_CELFA</name>
<reference evidence="3 4" key="1">
    <citation type="submission" date="2011-04" db="EMBL/GenBank/DDBJ databases">
        <title>Complete sequence of Cellulomonas fimi ATCC 484.</title>
        <authorList>
            <consortium name="US DOE Joint Genome Institute"/>
            <person name="Lucas S."/>
            <person name="Han J."/>
            <person name="Lapidus A."/>
            <person name="Cheng J.-F."/>
            <person name="Goodwin L."/>
            <person name="Pitluck S."/>
            <person name="Peters L."/>
            <person name="Chertkov O."/>
            <person name="Detter J.C."/>
            <person name="Han C."/>
            <person name="Tapia R."/>
            <person name="Land M."/>
            <person name="Hauser L."/>
            <person name="Kyrpides N."/>
            <person name="Ivanova N."/>
            <person name="Ovchinnikova G."/>
            <person name="Pagani I."/>
            <person name="Mead D."/>
            <person name="Brumm P."/>
            <person name="Woyke T."/>
        </authorList>
    </citation>
    <scope>NUCLEOTIDE SEQUENCE [LARGE SCALE GENOMIC DNA]</scope>
    <source>
        <strain evidence="4">ATCC 484 / DSM 20113 / JCM 1341 / NBRC 15513 / NCIMB 8980 / NCTC 7547</strain>
    </source>
</reference>
<dbReference type="RefSeq" id="WP_013771558.1">
    <property type="nucleotide sequence ID" value="NC_015514.1"/>
</dbReference>
<proteinExistence type="inferred from homology"/>
<evidence type="ECO:0000313" key="3">
    <source>
        <dbReference type="EMBL" id="AEE46532.1"/>
    </source>
</evidence>
<evidence type="ECO:0000256" key="1">
    <source>
        <dbReference type="ARBA" id="ARBA00006484"/>
    </source>
</evidence>
<dbReference type="STRING" id="590998.Celf_2405"/>
<evidence type="ECO:0000256" key="2">
    <source>
        <dbReference type="ARBA" id="ARBA00023002"/>
    </source>
</evidence>
<dbReference type="HOGENOM" id="CLU_010194_44_2_11"/>
<dbReference type="SUPFAM" id="SSF51735">
    <property type="entry name" value="NAD(P)-binding Rossmann-fold domains"/>
    <property type="match status" value="1"/>
</dbReference>